<protein>
    <submittedName>
        <fullName evidence="4">Kinesin-like protein</fullName>
    </submittedName>
</protein>
<dbReference type="InterPro" id="IPR021881">
    <property type="entry name" value="NACK_C"/>
</dbReference>
<dbReference type="Pfam" id="PF11995">
    <property type="entry name" value="DUF3490"/>
    <property type="match status" value="1"/>
</dbReference>
<dbReference type="GO" id="GO:0005874">
    <property type="term" value="C:microtubule"/>
    <property type="evidence" value="ECO:0007669"/>
    <property type="project" value="UniProtKB-KW"/>
</dbReference>
<keyword evidence="1" id="KW-0493">Microtubule</keyword>
<evidence type="ECO:0000256" key="2">
    <source>
        <dbReference type="SAM" id="MobiDB-lite"/>
    </source>
</evidence>
<evidence type="ECO:0000313" key="4">
    <source>
        <dbReference type="EMBL" id="MBX38460.1"/>
    </source>
</evidence>
<evidence type="ECO:0000259" key="3">
    <source>
        <dbReference type="Pfam" id="PF11995"/>
    </source>
</evidence>
<proteinExistence type="predicted"/>
<reference evidence="4" key="1">
    <citation type="submission" date="2018-02" db="EMBL/GenBank/DDBJ databases">
        <title>Rhizophora mucronata_Transcriptome.</title>
        <authorList>
            <person name="Meera S.P."/>
            <person name="Sreeshan A."/>
            <person name="Augustine A."/>
        </authorList>
    </citation>
    <scope>NUCLEOTIDE SEQUENCE</scope>
    <source>
        <tissue evidence="4">Leaf</tissue>
    </source>
</reference>
<feature type="region of interest" description="Disordered" evidence="2">
    <location>
        <begin position="73"/>
        <end position="97"/>
    </location>
</feature>
<accession>A0A2P2N7N8</accession>
<feature type="compositionally biased region" description="Polar residues" evidence="2">
    <location>
        <begin position="87"/>
        <end position="97"/>
    </location>
</feature>
<name>A0A2P2N7N8_RHIMU</name>
<dbReference type="PANTHER" id="PTHR47968:SF18">
    <property type="entry name" value="KINESIN-LIKE PROTEIN KIN-7F"/>
    <property type="match status" value="1"/>
</dbReference>
<sequence length="97" mass="11534">MLSKLMLKRFSEEERKKLYQKWGIELKSKRRRQQLTNHLWSNVKDINHIRESAAIVAKLLRFAQQEEAPKEMFGLSFTPPSMRRKSSGLSHSRSFLM</sequence>
<organism evidence="4">
    <name type="scientific">Rhizophora mucronata</name>
    <name type="common">Asiatic mangrove</name>
    <dbReference type="NCBI Taxonomy" id="61149"/>
    <lineage>
        <taxon>Eukaryota</taxon>
        <taxon>Viridiplantae</taxon>
        <taxon>Streptophyta</taxon>
        <taxon>Embryophyta</taxon>
        <taxon>Tracheophyta</taxon>
        <taxon>Spermatophyta</taxon>
        <taxon>Magnoliopsida</taxon>
        <taxon>eudicotyledons</taxon>
        <taxon>Gunneridae</taxon>
        <taxon>Pentapetalae</taxon>
        <taxon>rosids</taxon>
        <taxon>fabids</taxon>
        <taxon>Malpighiales</taxon>
        <taxon>Rhizophoraceae</taxon>
        <taxon>Rhizophora</taxon>
    </lineage>
</organism>
<dbReference type="GO" id="GO:0007018">
    <property type="term" value="P:microtubule-based movement"/>
    <property type="evidence" value="ECO:0007669"/>
    <property type="project" value="InterPro"/>
</dbReference>
<dbReference type="EMBL" id="GGEC01057976">
    <property type="protein sequence ID" value="MBX38460.1"/>
    <property type="molecule type" value="Transcribed_RNA"/>
</dbReference>
<dbReference type="AlphaFoldDB" id="A0A2P2N7N8"/>
<dbReference type="InterPro" id="IPR027640">
    <property type="entry name" value="Kinesin-like_fam"/>
</dbReference>
<feature type="domain" description="NPK1-activating kinesin-like protein C-terminal" evidence="3">
    <location>
        <begin position="1"/>
        <end position="79"/>
    </location>
</feature>
<dbReference type="PANTHER" id="PTHR47968">
    <property type="entry name" value="CENTROMERE PROTEIN E"/>
    <property type="match status" value="1"/>
</dbReference>
<evidence type="ECO:0000256" key="1">
    <source>
        <dbReference type="ARBA" id="ARBA00022701"/>
    </source>
</evidence>
<dbReference type="GO" id="GO:0003777">
    <property type="term" value="F:microtubule motor activity"/>
    <property type="evidence" value="ECO:0007669"/>
    <property type="project" value="InterPro"/>
</dbReference>